<dbReference type="Proteomes" id="UP001148838">
    <property type="component" value="Unassembled WGS sequence"/>
</dbReference>
<sequence>MLVMSQEQWLNCCRDGIEKYWKSSYSHDMSPCDYDLFPHRAKRFPDIASVLHAVGQFIRESNRNNLANGTKPIPSTLSQLLDMYGSEAVITARLNKLKTIQNNALRLIAGVIKTIPITTVQLYANHKRVLVHIQGICIDENNKLRLGLKDNTAPYHDRVFPKLHFLGELARRILFLTSSQHSLPSGDWKQNLNSSINNTVVPSIIPVLMCKL</sequence>
<accession>A0ABQ8SEU2</accession>
<evidence type="ECO:0000313" key="1">
    <source>
        <dbReference type="EMBL" id="KAJ4432473.1"/>
    </source>
</evidence>
<gene>
    <name evidence="1" type="ORF">ANN_21092</name>
</gene>
<organism evidence="1 2">
    <name type="scientific">Periplaneta americana</name>
    <name type="common">American cockroach</name>
    <name type="synonym">Blatta americana</name>
    <dbReference type="NCBI Taxonomy" id="6978"/>
    <lineage>
        <taxon>Eukaryota</taxon>
        <taxon>Metazoa</taxon>
        <taxon>Ecdysozoa</taxon>
        <taxon>Arthropoda</taxon>
        <taxon>Hexapoda</taxon>
        <taxon>Insecta</taxon>
        <taxon>Pterygota</taxon>
        <taxon>Neoptera</taxon>
        <taxon>Polyneoptera</taxon>
        <taxon>Dictyoptera</taxon>
        <taxon>Blattodea</taxon>
        <taxon>Blattoidea</taxon>
        <taxon>Blattidae</taxon>
        <taxon>Blattinae</taxon>
        <taxon>Periplaneta</taxon>
    </lineage>
</organism>
<reference evidence="1 2" key="1">
    <citation type="journal article" date="2022" name="Allergy">
        <title>Genome assembly and annotation of Periplaneta americana reveal a comprehensive cockroach allergen profile.</title>
        <authorList>
            <person name="Wang L."/>
            <person name="Xiong Q."/>
            <person name="Saelim N."/>
            <person name="Wang L."/>
            <person name="Nong W."/>
            <person name="Wan A.T."/>
            <person name="Shi M."/>
            <person name="Liu X."/>
            <person name="Cao Q."/>
            <person name="Hui J.H.L."/>
            <person name="Sookrung N."/>
            <person name="Leung T.F."/>
            <person name="Tungtrongchitr A."/>
            <person name="Tsui S.K.W."/>
        </authorList>
    </citation>
    <scope>NUCLEOTIDE SEQUENCE [LARGE SCALE GENOMIC DNA]</scope>
    <source>
        <strain evidence="1">PWHHKU_190912</strain>
    </source>
</reference>
<comment type="caution">
    <text evidence="1">The sequence shown here is derived from an EMBL/GenBank/DDBJ whole genome shotgun (WGS) entry which is preliminary data.</text>
</comment>
<evidence type="ECO:0000313" key="2">
    <source>
        <dbReference type="Proteomes" id="UP001148838"/>
    </source>
</evidence>
<proteinExistence type="predicted"/>
<protein>
    <submittedName>
        <fullName evidence="1">Uncharacterized protein</fullName>
    </submittedName>
</protein>
<name>A0ABQ8SEU2_PERAM</name>
<keyword evidence="2" id="KW-1185">Reference proteome</keyword>
<dbReference type="EMBL" id="JAJSOF020000029">
    <property type="protein sequence ID" value="KAJ4432473.1"/>
    <property type="molecule type" value="Genomic_DNA"/>
</dbReference>